<dbReference type="KEGG" id="mrob:HH214_14060"/>
<sequence length="449" mass="47527">MNKLKHILILTAGIAGLAACKPEIKTPAVSRGSADFTRYIAVGNSLTSGYADGGLYLEGQLNSFPSIIAQQMQQVGGGAFVQPLFTEGQSNGSGYLKLTGFNSSGLPILDTVKDKLAIRGIVSVPTNATTAIKVTTYTKYTGDINNYGVPGIKLTTAFLAGYGNLNGYYERMLPGEAPSASNSTAYIDFVTAKPFTFFSNFLGNNDALSYATNGGVGDVLTDKNTFATLYNQAIAKLTATGAKGVVATIPDVTAIPYFNAVTPAALLAGVQKSAPTVTSLFVNAKSSADATSTTYAVRELTNSDYMVLTFPTAKLGTLVSTPYGNLPYGLTKYTPIDNQYVLDQNEVAMTQDYVNAYNTTIKTVAASKSLAVCDIYSFFNSIKKNGLTEDGIFLNAGYITGGLFSLDGVHLTPRGYAVVANEFIKAINTQYGSTIPKVSVSQYRAVKFP</sequence>
<dbReference type="InterPro" id="IPR036514">
    <property type="entry name" value="SGNH_hydro_sf"/>
</dbReference>
<accession>A0A7L5E134</accession>
<dbReference type="Proteomes" id="UP000503278">
    <property type="component" value="Chromosome"/>
</dbReference>
<organism evidence="1 2">
    <name type="scientific">Mucilaginibacter robiniae</name>
    <dbReference type="NCBI Taxonomy" id="2728022"/>
    <lineage>
        <taxon>Bacteria</taxon>
        <taxon>Pseudomonadati</taxon>
        <taxon>Bacteroidota</taxon>
        <taxon>Sphingobacteriia</taxon>
        <taxon>Sphingobacteriales</taxon>
        <taxon>Sphingobacteriaceae</taxon>
        <taxon>Mucilaginibacter</taxon>
    </lineage>
</organism>
<evidence type="ECO:0000313" key="2">
    <source>
        <dbReference type="Proteomes" id="UP000503278"/>
    </source>
</evidence>
<dbReference type="Gene3D" id="3.40.50.1110">
    <property type="entry name" value="SGNH hydrolase"/>
    <property type="match status" value="1"/>
</dbReference>
<gene>
    <name evidence="1" type="ORF">HH214_14060</name>
</gene>
<reference evidence="1 2" key="1">
    <citation type="submission" date="2020-04" db="EMBL/GenBank/DDBJ databases">
        <title>Genome sequencing of novel species.</title>
        <authorList>
            <person name="Heo J."/>
            <person name="Kim S.-J."/>
            <person name="Kim J.-S."/>
            <person name="Hong S.-B."/>
            <person name="Kwon S.-W."/>
        </authorList>
    </citation>
    <scope>NUCLEOTIDE SEQUENCE [LARGE SCALE GENOMIC DNA]</scope>
    <source>
        <strain evidence="1 2">F39-2</strain>
    </source>
</reference>
<dbReference type="Pfam" id="PF00657">
    <property type="entry name" value="Lipase_GDSL"/>
    <property type="match status" value="1"/>
</dbReference>
<dbReference type="InterPro" id="IPR001087">
    <property type="entry name" value="GDSL"/>
</dbReference>
<dbReference type="AlphaFoldDB" id="A0A7L5E134"/>
<protein>
    <submittedName>
        <fullName evidence="1">G-D-S-L family lipolytic protein</fullName>
    </submittedName>
</protein>
<dbReference type="SUPFAM" id="SSF52266">
    <property type="entry name" value="SGNH hydrolase"/>
    <property type="match status" value="1"/>
</dbReference>
<keyword evidence="2" id="KW-1185">Reference proteome</keyword>
<proteinExistence type="predicted"/>
<dbReference type="RefSeq" id="WP_169608652.1">
    <property type="nucleotide sequence ID" value="NZ_CP051682.1"/>
</dbReference>
<name>A0A7L5E134_9SPHI</name>
<dbReference type="GO" id="GO:0016788">
    <property type="term" value="F:hydrolase activity, acting on ester bonds"/>
    <property type="evidence" value="ECO:0007669"/>
    <property type="project" value="InterPro"/>
</dbReference>
<dbReference type="PROSITE" id="PS51257">
    <property type="entry name" value="PROKAR_LIPOPROTEIN"/>
    <property type="match status" value="1"/>
</dbReference>
<dbReference type="EMBL" id="CP051682">
    <property type="protein sequence ID" value="QJD96915.1"/>
    <property type="molecule type" value="Genomic_DNA"/>
</dbReference>
<evidence type="ECO:0000313" key="1">
    <source>
        <dbReference type="EMBL" id="QJD96915.1"/>
    </source>
</evidence>